<dbReference type="AlphaFoldDB" id="W9YWL1"/>
<dbReference type="Pfam" id="PF00010">
    <property type="entry name" value="HLH"/>
    <property type="match status" value="1"/>
</dbReference>
<dbReference type="SMART" id="SM00353">
    <property type="entry name" value="HLH"/>
    <property type="match status" value="1"/>
</dbReference>
<sequence>MAALEISGTFDTLAQGYGDPQFQMPLDFSPGQTTVKNLPWDADEYFASEYSSNASGSPELSDFLQVDFPMACQPSPDTEFDYPCHEASIEPLSSEASEPLTPTGQQSHSPTQLLPNNNLSSVPEVQLRSASRKPKNRRHRVAAPSTQAHARECHNLVEKQYRTRLKSQFGRLLAVLPAANTRNLTDRDSGANQGQVLSRGQVLDLARDHILELEKEIAFLLNMRPNGYPMP</sequence>
<feature type="domain" description="BHLH" evidence="2">
    <location>
        <begin position="149"/>
        <end position="213"/>
    </location>
</feature>
<protein>
    <recommendedName>
        <fullName evidence="2">BHLH domain-containing protein</fullName>
    </recommendedName>
</protein>
<evidence type="ECO:0000256" key="1">
    <source>
        <dbReference type="SAM" id="MobiDB-lite"/>
    </source>
</evidence>
<proteinExistence type="predicted"/>
<dbReference type="GO" id="GO:0046983">
    <property type="term" value="F:protein dimerization activity"/>
    <property type="evidence" value="ECO:0007669"/>
    <property type="project" value="InterPro"/>
</dbReference>
<dbReference type="Gene3D" id="4.10.280.10">
    <property type="entry name" value="Helix-loop-helix DNA-binding domain"/>
    <property type="match status" value="1"/>
</dbReference>
<dbReference type="VEuPathDB" id="FungiDB:FOMG_19701"/>
<evidence type="ECO:0000259" key="2">
    <source>
        <dbReference type="PROSITE" id="PS50888"/>
    </source>
</evidence>
<dbReference type="InterPro" id="IPR036638">
    <property type="entry name" value="HLH_DNA-bd_sf"/>
</dbReference>
<dbReference type="HOGENOM" id="CLU_114197_0_0_1"/>
<feature type="compositionally biased region" description="Polar residues" evidence="1">
    <location>
        <begin position="94"/>
        <end position="123"/>
    </location>
</feature>
<dbReference type="EMBL" id="KI980782">
    <property type="protein sequence ID" value="EXK23535.1"/>
    <property type="molecule type" value="Genomic_DNA"/>
</dbReference>
<evidence type="ECO:0000313" key="3">
    <source>
        <dbReference type="EMBL" id="EXK23535.1"/>
    </source>
</evidence>
<organism evidence="3">
    <name type="scientific">Fusarium oxysporum f. sp. melonis 26406</name>
    <dbReference type="NCBI Taxonomy" id="1089452"/>
    <lineage>
        <taxon>Eukaryota</taxon>
        <taxon>Fungi</taxon>
        <taxon>Dikarya</taxon>
        <taxon>Ascomycota</taxon>
        <taxon>Pezizomycotina</taxon>
        <taxon>Sordariomycetes</taxon>
        <taxon>Hypocreomycetidae</taxon>
        <taxon>Hypocreales</taxon>
        <taxon>Nectriaceae</taxon>
        <taxon>Fusarium</taxon>
        <taxon>Fusarium oxysporum species complex</taxon>
    </lineage>
</organism>
<reference evidence="3" key="1">
    <citation type="submission" date="2012-04" db="EMBL/GenBank/DDBJ databases">
        <title>The Genome Sequence of Fusarium oxysporum melonis.</title>
        <authorList>
            <consortium name="The Broad Institute Genome Sequencing Platform"/>
            <person name="Ma L.-J."/>
            <person name="Gale L.R."/>
            <person name="Schwartz D.C."/>
            <person name="Zhou S."/>
            <person name="Corby-Kistler H."/>
            <person name="Young S.K."/>
            <person name="Zeng Q."/>
            <person name="Gargeya S."/>
            <person name="Fitzgerald M."/>
            <person name="Haas B."/>
            <person name="Abouelleil A."/>
            <person name="Alvarado L."/>
            <person name="Arachchi H.M."/>
            <person name="Berlin A."/>
            <person name="Brown A."/>
            <person name="Chapman S.B."/>
            <person name="Chen Z."/>
            <person name="Dunbar C."/>
            <person name="Freedman E."/>
            <person name="Gearin G."/>
            <person name="Goldberg J."/>
            <person name="Griggs A."/>
            <person name="Gujja S."/>
            <person name="Heiman D."/>
            <person name="Howarth C."/>
            <person name="Larson L."/>
            <person name="Lui A."/>
            <person name="MacDonald P.J.P."/>
            <person name="Montmayeur A."/>
            <person name="Murphy C."/>
            <person name="Neiman D."/>
            <person name="Pearson M."/>
            <person name="Priest M."/>
            <person name="Roberts A."/>
            <person name="Saif S."/>
            <person name="Shea T."/>
            <person name="Shenoy N."/>
            <person name="Sisk P."/>
            <person name="Stolte C."/>
            <person name="Sykes S."/>
            <person name="Wortman J."/>
            <person name="Nusbaum C."/>
            <person name="Birren B."/>
        </authorList>
    </citation>
    <scope>NUCLEOTIDE SEQUENCE</scope>
    <source>
        <strain evidence="3">26406</strain>
    </source>
</reference>
<dbReference type="PROSITE" id="PS50888">
    <property type="entry name" value="BHLH"/>
    <property type="match status" value="1"/>
</dbReference>
<dbReference type="InterPro" id="IPR011598">
    <property type="entry name" value="bHLH_dom"/>
</dbReference>
<name>W9YWL1_FUSOX</name>
<dbReference type="SUPFAM" id="SSF47459">
    <property type="entry name" value="HLH, helix-loop-helix DNA-binding domain"/>
    <property type="match status" value="1"/>
</dbReference>
<dbReference type="OrthoDB" id="3542681at2759"/>
<accession>W9YWL1</accession>
<feature type="compositionally biased region" description="Basic residues" evidence="1">
    <location>
        <begin position="130"/>
        <end position="141"/>
    </location>
</feature>
<reference evidence="3" key="2">
    <citation type="submission" date="2014-02" db="EMBL/GenBank/DDBJ databases">
        <title>Annotation of the Genome Sequence of Fusarium oxysporum f. sp. melonis 26406.</title>
        <authorList>
            <consortium name="The Broad Institute Genomics Platform"/>
            <person name="Ma L.-J."/>
            <person name="Corby-Kistler H."/>
            <person name="Broz K."/>
            <person name="Gale L.R."/>
            <person name="Jonkers W."/>
            <person name="O'Donnell K."/>
            <person name="Ploetz R."/>
            <person name="Steinberg C."/>
            <person name="Schwartz D.C."/>
            <person name="VanEtten H."/>
            <person name="Zhou S."/>
            <person name="Young S.K."/>
            <person name="Zeng Q."/>
            <person name="Gargeya S."/>
            <person name="Fitzgerald M."/>
            <person name="Abouelleil A."/>
            <person name="Alvarado L."/>
            <person name="Chapman S.B."/>
            <person name="Gainer-Dewar J."/>
            <person name="Goldberg J."/>
            <person name="Griggs A."/>
            <person name="Gujja S."/>
            <person name="Hansen M."/>
            <person name="Howarth C."/>
            <person name="Imamovic A."/>
            <person name="Ireland A."/>
            <person name="Larimer J."/>
            <person name="McCowan C."/>
            <person name="Murphy C."/>
            <person name="Pearson M."/>
            <person name="Poon T.W."/>
            <person name="Priest M."/>
            <person name="Roberts A."/>
            <person name="Saif S."/>
            <person name="Shea T."/>
            <person name="Sykes S."/>
            <person name="Wortman J."/>
            <person name="Nusbaum C."/>
            <person name="Birren B."/>
        </authorList>
    </citation>
    <scope>NUCLEOTIDE SEQUENCE</scope>
    <source>
        <strain evidence="3">26406</strain>
    </source>
</reference>
<dbReference type="Proteomes" id="UP000030703">
    <property type="component" value="Unassembled WGS sequence"/>
</dbReference>
<feature type="region of interest" description="Disordered" evidence="1">
    <location>
        <begin position="92"/>
        <end position="148"/>
    </location>
</feature>
<gene>
    <name evidence="3" type="ORF">FOMG_19701</name>
</gene>